<dbReference type="EMBL" id="JBJQND010000002">
    <property type="protein sequence ID" value="KAL3885530.1"/>
    <property type="molecule type" value="Genomic_DNA"/>
</dbReference>
<dbReference type="InterPro" id="IPR001304">
    <property type="entry name" value="C-type_lectin-like"/>
</dbReference>
<sequence length="325" mass="37086">MATASSVKTTPAVINHTTTTRTTTRTTMRTMTITTVTKSISTRAPDHACSGADYFQTNITHLCIKIHREAVNFTTAERKCQNEHAHLVQIDNVLKVIDIARNLAHSHDSRYFWIGLADIYHNKSLYWLNREPMTYNNFLQHSLHTMHLSTGFAVMLDSTYRRNIWTATNAENLSGFICEMPVASSVNLNQSINAVCNGSEGFQMDSSGSACVKMVTDIRLTWIDALSYCKKIKSHFVILSDHHKHEEVMEIIGDKNLVYDFWFGLHAVNGTWYWGSSSRVQWTKWQSGHPGAYQESDACAVLWQSEWFATSCNDTRHFICERYIL</sequence>
<dbReference type="InterPro" id="IPR050111">
    <property type="entry name" value="C-type_lectin/snaclec_domain"/>
</dbReference>
<accession>A0ABD3XHG4</accession>
<dbReference type="InterPro" id="IPR016187">
    <property type="entry name" value="CTDL_fold"/>
</dbReference>
<organism evidence="2 3">
    <name type="scientific">Sinanodonta woodiana</name>
    <name type="common">Chinese pond mussel</name>
    <name type="synonym">Anodonta woodiana</name>
    <dbReference type="NCBI Taxonomy" id="1069815"/>
    <lineage>
        <taxon>Eukaryota</taxon>
        <taxon>Metazoa</taxon>
        <taxon>Spiralia</taxon>
        <taxon>Lophotrochozoa</taxon>
        <taxon>Mollusca</taxon>
        <taxon>Bivalvia</taxon>
        <taxon>Autobranchia</taxon>
        <taxon>Heteroconchia</taxon>
        <taxon>Palaeoheterodonta</taxon>
        <taxon>Unionida</taxon>
        <taxon>Unionoidea</taxon>
        <taxon>Unionidae</taxon>
        <taxon>Unioninae</taxon>
        <taxon>Sinanodonta</taxon>
    </lineage>
</organism>
<evidence type="ECO:0000313" key="2">
    <source>
        <dbReference type="EMBL" id="KAL3885530.1"/>
    </source>
</evidence>
<dbReference type="SMART" id="SM00034">
    <property type="entry name" value="CLECT"/>
    <property type="match status" value="2"/>
</dbReference>
<dbReference type="PANTHER" id="PTHR22803">
    <property type="entry name" value="MANNOSE, PHOSPHOLIPASE, LECTIN RECEPTOR RELATED"/>
    <property type="match status" value="1"/>
</dbReference>
<comment type="caution">
    <text evidence="2">The sequence shown here is derived from an EMBL/GenBank/DDBJ whole genome shotgun (WGS) entry which is preliminary data.</text>
</comment>
<evidence type="ECO:0000313" key="3">
    <source>
        <dbReference type="Proteomes" id="UP001634394"/>
    </source>
</evidence>
<reference evidence="2 3" key="1">
    <citation type="submission" date="2024-11" db="EMBL/GenBank/DDBJ databases">
        <title>Chromosome-level genome assembly of the freshwater bivalve Anodonta woodiana.</title>
        <authorList>
            <person name="Chen X."/>
        </authorList>
    </citation>
    <scope>NUCLEOTIDE SEQUENCE [LARGE SCALE GENOMIC DNA]</scope>
    <source>
        <strain evidence="2">MN2024</strain>
        <tissue evidence="2">Gills</tissue>
    </source>
</reference>
<dbReference type="PROSITE" id="PS50041">
    <property type="entry name" value="C_TYPE_LECTIN_2"/>
    <property type="match status" value="2"/>
</dbReference>
<gene>
    <name evidence="2" type="ORF">ACJMK2_025582</name>
</gene>
<feature type="domain" description="C-type lectin" evidence="1">
    <location>
        <begin position="207"/>
        <end position="321"/>
    </location>
</feature>
<proteinExistence type="predicted"/>
<feature type="domain" description="C-type lectin" evidence="1">
    <location>
        <begin position="59"/>
        <end position="179"/>
    </location>
</feature>
<dbReference type="SUPFAM" id="SSF56436">
    <property type="entry name" value="C-type lectin-like"/>
    <property type="match status" value="2"/>
</dbReference>
<dbReference type="InterPro" id="IPR016186">
    <property type="entry name" value="C-type_lectin-like/link_sf"/>
</dbReference>
<dbReference type="CDD" id="cd00037">
    <property type="entry name" value="CLECT"/>
    <property type="match status" value="2"/>
</dbReference>
<name>A0ABD3XHG4_SINWO</name>
<protein>
    <recommendedName>
        <fullName evidence="1">C-type lectin domain-containing protein</fullName>
    </recommendedName>
</protein>
<evidence type="ECO:0000259" key="1">
    <source>
        <dbReference type="PROSITE" id="PS50041"/>
    </source>
</evidence>
<keyword evidence="3" id="KW-1185">Reference proteome</keyword>
<dbReference type="AlphaFoldDB" id="A0ABD3XHG4"/>
<dbReference type="Pfam" id="PF00059">
    <property type="entry name" value="Lectin_C"/>
    <property type="match status" value="2"/>
</dbReference>
<dbReference type="Gene3D" id="3.10.100.10">
    <property type="entry name" value="Mannose-Binding Protein A, subunit A"/>
    <property type="match status" value="2"/>
</dbReference>
<dbReference type="Proteomes" id="UP001634394">
    <property type="component" value="Unassembled WGS sequence"/>
</dbReference>